<dbReference type="Proteomes" id="UP000268162">
    <property type="component" value="Unassembled WGS sequence"/>
</dbReference>
<dbReference type="PANTHER" id="PTHR21493">
    <property type="entry name" value="CGI-141-RELATED/LIPASE CONTAINING PROTEIN"/>
    <property type="match status" value="1"/>
</dbReference>
<dbReference type="GO" id="GO:0006888">
    <property type="term" value="P:endoplasmic reticulum to Golgi vesicle-mediated transport"/>
    <property type="evidence" value="ECO:0007669"/>
    <property type="project" value="InterPro"/>
</dbReference>
<keyword evidence="9" id="KW-1185">Reference proteome</keyword>
<dbReference type="GO" id="GO:0000137">
    <property type="term" value="C:Golgi cis cisterna"/>
    <property type="evidence" value="ECO:0007669"/>
    <property type="project" value="TreeGrafter"/>
</dbReference>
<dbReference type="STRING" id="215637.A0A4V1J5P1"/>
<comment type="similarity">
    <text evidence="6">Belongs to the GOT1 family.</text>
</comment>
<comment type="subcellular location">
    <subcellularLocation>
        <location evidence="1">Golgi apparatus membrane</location>
        <topology evidence="1">Multi-pass membrane protein</topology>
    </subcellularLocation>
</comment>
<dbReference type="EMBL" id="ML002247">
    <property type="protein sequence ID" value="RKP39739.1"/>
    <property type="molecule type" value="Genomic_DNA"/>
</dbReference>
<keyword evidence="5 7" id="KW-0472">Membrane</keyword>
<evidence type="ECO:0000256" key="6">
    <source>
        <dbReference type="ARBA" id="ARBA00025799"/>
    </source>
</evidence>
<evidence type="ECO:0000313" key="9">
    <source>
        <dbReference type="Proteomes" id="UP000268162"/>
    </source>
</evidence>
<dbReference type="GO" id="GO:0042147">
    <property type="term" value="P:retrograde transport, endosome to Golgi"/>
    <property type="evidence" value="ECO:0007669"/>
    <property type="project" value="InterPro"/>
</dbReference>
<dbReference type="InterPro" id="IPR045176">
    <property type="entry name" value="Got1"/>
</dbReference>
<dbReference type="GO" id="GO:0000139">
    <property type="term" value="C:Golgi membrane"/>
    <property type="evidence" value="ECO:0007669"/>
    <property type="project" value="UniProtKB-SubCell"/>
</dbReference>
<evidence type="ECO:0000313" key="8">
    <source>
        <dbReference type="EMBL" id="RKP39739.1"/>
    </source>
</evidence>
<evidence type="ECO:0000256" key="7">
    <source>
        <dbReference type="SAM" id="Phobius"/>
    </source>
</evidence>
<dbReference type="InterPro" id="IPR007305">
    <property type="entry name" value="Vesicle_transpt_Got1/SFT2"/>
</dbReference>
<evidence type="ECO:0000256" key="5">
    <source>
        <dbReference type="ARBA" id="ARBA00023136"/>
    </source>
</evidence>
<dbReference type="GO" id="GO:0005783">
    <property type="term" value="C:endoplasmic reticulum"/>
    <property type="evidence" value="ECO:0007669"/>
    <property type="project" value="TreeGrafter"/>
</dbReference>
<keyword evidence="4" id="KW-0333">Golgi apparatus</keyword>
<dbReference type="GO" id="GO:0005829">
    <property type="term" value="C:cytosol"/>
    <property type="evidence" value="ECO:0007669"/>
    <property type="project" value="GOC"/>
</dbReference>
<dbReference type="GO" id="GO:0030134">
    <property type="term" value="C:COPII-coated ER to Golgi transport vesicle"/>
    <property type="evidence" value="ECO:0007669"/>
    <property type="project" value="TreeGrafter"/>
</dbReference>
<organism evidence="8 9">
    <name type="scientific">Dimargaris cristalligena</name>
    <dbReference type="NCBI Taxonomy" id="215637"/>
    <lineage>
        <taxon>Eukaryota</taxon>
        <taxon>Fungi</taxon>
        <taxon>Fungi incertae sedis</taxon>
        <taxon>Zoopagomycota</taxon>
        <taxon>Kickxellomycotina</taxon>
        <taxon>Dimargaritomycetes</taxon>
        <taxon>Dimargaritales</taxon>
        <taxon>Dimargaritaceae</taxon>
        <taxon>Dimargaris</taxon>
    </lineage>
</organism>
<evidence type="ECO:0000256" key="3">
    <source>
        <dbReference type="ARBA" id="ARBA00022989"/>
    </source>
</evidence>
<name>A0A4V1J5P1_9FUNG</name>
<dbReference type="AlphaFoldDB" id="A0A4V1J5P1"/>
<dbReference type="OrthoDB" id="204784at2759"/>
<proteinExistence type="inferred from homology"/>
<protein>
    <submittedName>
        <fullName evidence="8">Vesicle transport protein</fullName>
    </submittedName>
</protein>
<dbReference type="Pfam" id="PF04178">
    <property type="entry name" value="Got1"/>
    <property type="match status" value="1"/>
</dbReference>
<keyword evidence="3 7" id="KW-1133">Transmembrane helix</keyword>
<feature type="transmembrane region" description="Helical" evidence="7">
    <location>
        <begin position="35"/>
        <end position="56"/>
    </location>
</feature>
<sequence length="137" mass="14677">MWLSDSQKLGVGLSGFGIVFTFLGVLLFFDAGLIALGNVMFLAGVTLIIGLQKSVYFFARPGKIRGTICFFAGIILVFVKWPVIGLLVEGFGFINLFGDFFPVVISFLQKLPVIGSFLALPGVSQVANRLAGVQSPV</sequence>
<feature type="transmembrane region" description="Helical" evidence="7">
    <location>
        <begin position="100"/>
        <end position="120"/>
    </location>
</feature>
<feature type="transmembrane region" description="Helical" evidence="7">
    <location>
        <begin position="68"/>
        <end position="88"/>
    </location>
</feature>
<dbReference type="PANTHER" id="PTHR21493:SF9">
    <property type="entry name" value="GOLGI TRANSPORT PROTEIN 1-RELATED"/>
    <property type="match status" value="1"/>
</dbReference>
<feature type="transmembrane region" description="Helical" evidence="7">
    <location>
        <begin position="9"/>
        <end position="29"/>
    </location>
</feature>
<gene>
    <name evidence="8" type="ORF">BJ085DRAFT_35607</name>
</gene>
<evidence type="ECO:0000256" key="1">
    <source>
        <dbReference type="ARBA" id="ARBA00004653"/>
    </source>
</evidence>
<reference evidence="9" key="1">
    <citation type="journal article" date="2018" name="Nat. Microbiol.">
        <title>Leveraging single-cell genomics to expand the fungal tree of life.</title>
        <authorList>
            <person name="Ahrendt S.R."/>
            <person name="Quandt C.A."/>
            <person name="Ciobanu D."/>
            <person name="Clum A."/>
            <person name="Salamov A."/>
            <person name="Andreopoulos B."/>
            <person name="Cheng J.F."/>
            <person name="Woyke T."/>
            <person name="Pelin A."/>
            <person name="Henrissat B."/>
            <person name="Reynolds N.K."/>
            <person name="Benny G.L."/>
            <person name="Smith M.E."/>
            <person name="James T.Y."/>
            <person name="Grigoriev I.V."/>
        </authorList>
    </citation>
    <scope>NUCLEOTIDE SEQUENCE [LARGE SCALE GENOMIC DNA]</scope>
    <source>
        <strain evidence="9">RSA 468</strain>
    </source>
</reference>
<evidence type="ECO:0000256" key="4">
    <source>
        <dbReference type="ARBA" id="ARBA00023034"/>
    </source>
</evidence>
<evidence type="ECO:0000256" key="2">
    <source>
        <dbReference type="ARBA" id="ARBA00022692"/>
    </source>
</evidence>
<accession>A0A4V1J5P1</accession>
<keyword evidence="2 7" id="KW-0812">Transmembrane</keyword>